<name>A0ABS8QL06_9BACI</name>
<feature type="domain" description="4'-phosphopantetheinyl transferase N-terminal" evidence="4">
    <location>
        <begin position="16"/>
        <end position="97"/>
    </location>
</feature>
<dbReference type="InterPro" id="IPR037143">
    <property type="entry name" value="4-PPantetheinyl_Trfase_dom_sf"/>
</dbReference>
<dbReference type="RefSeq" id="WP_231314961.1">
    <property type="nucleotide sequence ID" value="NZ_JAJODE010000030.1"/>
</dbReference>
<dbReference type="Gene3D" id="3.90.470.20">
    <property type="entry name" value="4'-phosphopantetheinyl transferase domain"/>
    <property type="match status" value="2"/>
</dbReference>
<evidence type="ECO:0000259" key="3">
    <source>
        <dbReference type="Pfam" id="PF01648"/>
    </source>
</evidence>
<evidence type="ECO:0000313" key="6">
    <source>
        <dbReference type="Proteomes" id="UP001162836"/>
    </source>
</evidence>
<dbReference type="InterPro" id="IPR008278">
    <property type="entry name" value="4-PPantetheinyl_Trfase_dom"/>
</dbReference>
<dbReference type="PANTHER" id="PTHR12215">
    <property type="entry name" value="PHOSPHOPANTETHEINE TRANSFERASE"/>
    <property type="match status" value="1"/>
</dbReference>
<dbReference type="Pfam" id="PF01648">
    <property type="entry name" value="ACPS"/>
    <property type="match status" value="1"/>
</dbReference>
<evidence type="ECO:0000256" key="2">
    <source>
        <dbReference type="ARBA" id="ARBA00022679"/>
    </source>
</evidence>
<reference evidence="5 6" key="1">
    <citation type="journal article" date="2023" name="Antonie Van Leeuwenhoek">
        <title>Unveiling the genomic potential of a novel thermostable glycoside hydrolases producing Neobacillus sedimentimangrovi UE25.</title>
        <authorList>
            <person name="Ejaz U."/>
            <person name="Saleem F."/>
            <person name="Rashid R."/>
            <person name="Hasan K.A."/>
            <person name="Syed M.N."/>
            <person name="Sohail M."/>
        </authorList>
    </citation>
    <scope>NUCLEOTIDE SEQUENCE [LARGE SCALE GENOMIC DNA]</scope>
    <source>
        <strain evidence="5 6">UE25</strain>
    </source>
</reference>
<dbReference type="SUPFAM" id="SSF56214">
    <property type="entry name" value="4'-phosphopantetheinyl transferase"/>
    <property type="match status" value="2"/>
</dbReference>
<keyword evidence="6" id="KW-1185">Reference proteome</keyword>
<gene>
    <name evidence="5" type="ORF">LRS37_11140</name>
</gene>
<keyword evidence="2 5" id="KW-0808">Transferase</keyword>
<sequence>MIQLFVCRLKEIEKELFHQLLLNLPKERQHHVQRFRQYEDRLRSMIGNLLIHMQLAKQLQCDPAELTYQVNQFGKYELVNQNLHFNLSHAGQYVIGAISDRPVGIDLELKQYRDFSLFQSVWTEREKKLFEVDSMKHFYYLWTAKESYVKWLGTGLATDLKTVDIDYDGIVYQNGKKAPVHIQNIDMDPQYQCAVCSEYRAEKVKFISIEQLITYFMEKSSSESDTSF</sequence>
<evidence type="ECO:0000259" key="4">
    <source>
        <dbReference type="Pfam" id="PF22624"/>
    </source>
</evidence>
<proteinExistence type="inferred from homology"/>
<comment type="caution">
    <text evidence="5">The sequence shown here is derived from an EMBL/GenBank/DDBJ whole genome shotgun (WGS) entry which is preliminary data.</text>
</comment>
<comment type="similarity">
    <text evidence="1">Belongs to the P-Pant transferase superfamily. Gsp/Sfp/HetI/AcpT family.</text>
</comment>
<protein>
    <submittedName>
        <fullName evidence="5">4'-phosphopantetheinyl transferase superfamily protein</fullName>
    </submittedName>
</protein>
<organism evidence="5 6">
    <name type="scientific">Neobacillus sedimentimangrovi</name>
    <dbReference type="NCBI Taxonomy" id="2699460"/>
    <lineage>
        <taxon>Bacteria</taxon>
        <taxon>Bacillati</taxon>
        <taxon>Bacillota</taxon>
        <taxon>Bacilli</taxon>
        <taxon>Bacillales</taxon>
        <taxon>Bacillaceae</taxon>
        <taxon>Neobacillus</taxon>
    </lineage>
</organism>
<dbReference type="Pfam" id="PF22624">
    <property type="entry name" value="AASDHPPT_N"/>
    <property type="match status" value="1"/>
</dbReference>
<dbReference type="Proteomes" id="UP001162836">
    <property type="component" value="Unassembled WGS sequence"/>
</dbReference>
<evidence type="ECO:0000256" key="1">
    <source>
        <dbReference type="ARBA" id="ARBA00010990"/>
    </source>
</evidence>
<evidence type="ECO:0000313" key="5">
    <source>
        <dbReference type="EMBL" id="MCD4839425.1"/>
    </source>
</evidence>
<dbReference type="PANTHER" id="PTHR12215:SF10">
    <property type="entry name" value="L-AMINOADIPATE-SEMIALDEHYDE DEHYDROGENASE-PHOSPHOPANTETHEINYL TRANSFERASE"/>
    <property type="match status" value="1"/>
</dbReference>
<dbReference type="InterPro" id="IPR055066">
    <property type="entry name" value="AASDHPPT_N"/>
</dbReference>
<accession>A0ABS8QL06</accession>
<dbReference type="EMBL" id="JAJODE010000030">
    <property type="protein sequence ID" value="MCD4839425.1"/>
    <property type="molecule type" value="Genomic_DNA"/>
</dbReference>
<dbReference type="InterPro" id="IPR050559">
    <property type="entry name" value="P-Pant_transferase_sf"/>
</dbReference>
<dbReference type="GO" id="GO:0016740">
    <property type="term" value="F:transferase activity"/>
    <property type="evidence" value="ECO:0007669"/>
    <property type="project" value="UniProtKB-KW"/>
</dbReference>
<feature type="domain" description="4'-phosphopantetheinyl transferase" evidence="3">
    <location>
        <begin position="102"/>
        <end position="196"/>
    </location>
</feature>